<comment type="caution">
    <text evidence="4">The sequence shown here is derived from an EMBL/GenBank/DDBJ whole genome shotgun (WGS) entry which is preliminary data.</text>
</comment>
<evidence type="ECO:0000313" key="4">
    <source>
        <dbReference type="EMBL" id="MEI4770839.1"/>
    </source>
</evidence>
<evidence type="ECO:0000313" key="5">
    <source>
        <dbReference type="Proteomes" id="UP001364890"/>
    </source>
</evidence>
<name>A0ABU8F743_9BACI</name>
<protein>
    <submittedName>
        <fullName evidence="4">GNAT family N-acetyltransferase</fullName>
    </submittedName>
</protein>
<dbReference type="PANTHER" id="PTHR43626:SF4">
    <property type="entry name" value="GCN5-RELATED N-ACETYLTRANSFERASE 2, CHLOROPLASTIC"/>
    <property type="match status" value="1"/>
</dbReference>
<feature type="domain" description="N-acetyltransferase" evidence="3">
    <location>
        <begin position="4"/>
        <end position="136"/>
    </location>
</feature>
<dbReference type="InterPro" id="IPR000182">
    <property type="entry name" value="GNAT_dom"/>
</dbReference>
<evidence type="ECO:0000259" key="3">
    <source>
        <dbReference type="PROSITE" id="PS51186"/>
    </source>
</evidence>
<dbReference type="PANTHER" id="PTHR43626">
    <property type="entry name" value="ACYL-COA N-ACYLTRANSFERASE"/>
    <property type="match status" value="1"/>
</dbReference>
<dbReference type="InterPro" id="IPR016181">
    <property type="entry name" value="Acyl_CoA_acyltransferase"/>
</dbReference>
<dbReference type="SUPFAM" id="SSF55729">
    <property type="entry name" value="Acyl-CoA N-acyltransferases (Nat)"/>
    <property type="match status" value="1"/>
</dbReference>
<keyword evidence="1" id="KW-0808">Transferase</keyword>
<evidence type="ECO:0000256" key="2">
    <source>
        <dbReference type="ARBA" id="ARBA00023315"/>
    </source>
</evidence>
<dbReference type="Proteomes" id="UP001364890">
    <property type="component" value="Unassembled WGS sequence"/>
</dbReference>
<sequence>MKYKVIEKLNDNQLNNLLALFKNEWWTQNRQLSDIKQMVENSNVVIGFINEETDELVGFARVITDTIYRAFIFDVIAKEEHRERGIGKILMNTILTHSLVKDVERVELYCPDRLVPYYEKWGFSTDVNGSNLMRKK</sequence>
<gene>
    <name evidence="4" type="ORF">WAX74_14535</name>
</gene>
<reference evidence="4 5" key="1">
    <citation type="submission" date="2024-01" db="EMBL/GenBank/DDBJ databases">
        <title>Seven novel Bacillus-like species.</title>
        <authorList>
            <person name="Liu G."/>
        </authorList>
    </citation>
    <scope>NUCLEOTIDE SEQUENCE [LARGE SCALE GENOMIC DNA]</scope>
    <source>
        <strain evidence="4 5">FJAT-51614</strain>
    </source>
</reference>
<accession>A0ABU8F743</accession>
<keyword evidence="2" id="KW-0012">Acyltransferase</keyword>
<dbReference type="Pfam" id="PF00583">
    <property type="entry name" value="Acetyltransf_1"/>
    <property type="match status" value="1"/>
</dbReference>
<dbReference type="EMBL" id="JBAWSY010000012">
    <property type="protein sequence ID" value="MEI4770839.1"/>
    <property type="molecule type" value="Genomic_DNA"/>
</dbReference>
<organism evidence="4 5">
    <name type="scientific">Psychrobacillus mangrovi</name>
    <dbReference type="NCBI Taxonomy" id="3117745"/>
    <lineage>
        <taxon>Bacteria</taxon>
        <taxon>Bacillati</taxon>
        <taxon>Bacillota</taxon>
        <taxon>Bacilli</taxon>
        <taxon>Bacillales</taxon>
        <taxon>Bacillaceae</taxon>
        <taxon>Psychrobacillus</taxon>
    </lineage>
</organism>
<dbReference type="Gene3D" id="3.40.630.30">
    <property type="match status" value="1"/>
</dbReference>
<dbReference type="PROSITE" id="PS51186">
    <property type="entry name" value="GNAT"/>
    <property type="match status" value="1"/>
</dbReference>
<dbReference type="RefSeq" id="WP_336498404.1">
    <property type="nucleotide sequence ID" value="NZ_JBAWSY010000012.1"/>
</dbReference>
<keyword evidence="5" id="KW-1185">Reference proteome</keyword>
<dbReference type="CDD" id="cd04301">
    <property type="entry name" value="NAT_SF"/>
    <property type="match status" value="1"/>
</dbReference>
<proteinExistence type="predicted"/>
<dbReference type="InterPro" id="IPR045039">
    <property type="entry name" value="NSI-like"/>
</dbReference>
<evidence type="ECO:0000256" key="1">
    <source>
        <dbReference type="ARBA" id="ARBA00022679"/>
    </source>
</evidence>